<protein>
    <recommendedName>
        <fullName evidence="2">DNA polymerase III subunit delta</fullName>
    </recommendedName>
</protein>
<dbReference type="PANTHER" id="PTHR11669">
    <property type="entry name" value="REPLICATION FACTOR C / DNA POLYMERASE III GAMMA-TAU SUBUNIT"/>
    <property type="match status" value="1"/>
</dbReference>
<accession>A0A644ZX72</accession>
<evidence type="ECO:0008006" key="2">
    <source>
        <dbReference type="Google" id="ProtNLM"/>
    </source>
</evidence>
<dbReference type="Gene3D" id="3.40.50.300">
    <property type="entry name" value="P-loop containing nucleotide triphosphate hydrolases"/>
    <property type="match status" value="1"/>
</dbReference>
<organism evidence="1">
    <name type="scientific">bioreactor metagenome</name>
    <dbReference type="NCBI Taxonomy" id="1076179"/>
    <lineage>
        <taxon>unclassified sequences</taxon>
        <taxon>metagenomes</taxon>
        <taxon>ecological metagenomes</taxon>
    </lineage>
</organism>
<dbReference type="Pfam" id="PF13177">
    <property type="entry name" value="DNA_pol3_delta2"/>
    <property type="match status" value="1"/>
</dbReference>
<dbReference type="EMBL" id="VSSQ01010839">
    <property type="protein sequence ID" value="MPM45347.1"/>
    <property type="molecule type" value="Genomic_DNA"/>
</dbReference>
<dbReference type="GO" id="GO:0006261">
    <property type="term" value="P:DNA-templated DNA replication"/>
    <property type="evidence" value="ECO:0007669"/>
    <property type="project" value="TreeGrafter"/>
</dbReference>
<sequence>MYFRNIIGLHDVKKHLTDSVQRGFIPHARLFHGPEGVGKLPLAIAYARYLNCEDRTLEDSCGKCASCHKFDKLMHPDLHFVFPVVKSKVSDEYLPEWREFLSGQTYFNLNDWLNFINAENAQGIIYSKESDEIIRKLSLKVYEALYKIMIVWLPEKMHDACANKLLKMIEEPPEKTVFLLVSEDLDHVLPTIQSRCQPLNIRAVEPDEMVASIRSVYGLQEEEAKYVTHIANGSFSKAVSIIQSADDNKYFFSLFKEMMRSSVSRNIKAIKSVAGEMASMGREMQKSYLLYSLRLFREFFISNFNEPDMIYLSEEEKEFGERFAPFINEGNIQSFNDEFQLAYRQIEQNGNAKIIFLDLCLKGTMLLKNK</sequence>
<gene>
    <name evidence="1" type="ORF">SDC9_92034</name>
</gene>
<comment type="caution">
    <text evidence="1">The sequence shown here is derived from an EMBL/GenBank/DDBJ whole genome shotgun (WGS) entry which is preliminary data.</text>
</comment>
<dbReference type="PANTHER" id="PTHR11669:SF8">
    <property type="entry name" value="DNA POLYMERASE III SUBUNIT DELTA"/>
    <property type="match status" value="1"/>
</dbReference>
<dbReference type="SUPFAM" id="SSF52540">
    <property type="entry name" value="P-loop containing nucleoside triphosphate hydrolases"/>
    <property type="match status" value="1"/>
</dbReference>
<dbReference type="InterPro" id="IPR027417">
    <property type="entry name" value="P-loop_NTPase"/>
</dbReference>
<proteinExistence type="predicted"/>
<evidence type="ECO:0000313" key="1">
    <source>
        <dbReference type="EMBL" id="MPM45347.1"/>
    </source>
</evidence>
<dbReference type="InterPro" id="IPR050238">
    <property type="entry name" value="DNA_Rep/Repair_Clamp_Loader"/>
</dbReference>
<dbReference type="AlphaFoldDB" id="A0A644ZX72"/>
<reference evidence="1" key="1">
    <citation type="submission" date="2019-08" db="EMBL/GenBank/DDBJ databases">
        <authorList>
            <person name="Kucharzyk K."/>
            <person name="Murdoch R.W."/>
            <person name="Higgins S."/>
            <person name="Loffler F."/>
        </authorList>
    </citation>
    <scope>NUCLEOTIDE SEQUENCE</scope>
</reference>
<name>A0A644ZX72_9ZZZZ</name>